<evidence type="ECO:0000313" key="1">
    <source>
        <dbReference type="EMBL" id="SDL59560.1"/>
    </source>
</evidence>
<reference evidence="2" key="1">
    <citation type="submission" date="2016-10" db="EMBL/GenBank/DDBJ databases">
        <authorList>
            <person name="Varghese N."/>
            <person name="Submissions S."/>
        </authorList>
    </citation>
    <scope>NUCLEOTIDE SEQUENCE [LARGE SCALE GENOMIC DNA]</scope>
    <source>
        <strain evidence="2">DSM 19110</strain>
    </source>
</reference>
<evidence type="ECO:0008006" key="3">
    <source>
        <dbReference type="Google" id="ProtNLM"/>
    </source>
</evidence>
<keyword evidence="2" id="KW-1185">Reference proteome</keyword>
<evidence type="ECO:0000313" key="2">
    <source>
        <dbReference type="Proteomes" id="UP000183200"/>
    </source>
</evidence>
<dbReference type="AlphaFoldDB" id="A0A1G9LC91"/>
<organism evidence="1 2">
    <name type="scientific">Pedobacter steynii</name>
    <dbReference type="NCBI Taxonomy" id="430522"/>
    <lineage>
        <taxon>Bacteria</taxon>
        <taxon>Pseudomonadati</taxon>
        <taxon>Bacteroidota</taxon>
        <taxon>Sphingobacteriia</taxon>
        <taxon>Sphingobacteriales</taxon>
        <taxon>Sphingobacteriaceae</taxon>
        <taxon>Pedobacter</taxon>
    </lineage>
</organism>
<dbReference type="EMBL" id="FNGY01000001">
    <property type="protein sequence ID" value="SDL59560.1"/>
    <property type="molecule type" value="Genomic_DNA"/>
</dbReference>
<dbReference type="Proteomes" id="UP000183200">
    <property type="component" value="Unassembled WGS sequence"/>
</dbReference>
<protein>
    <recommendedName>
        <fullName evidence="3">Peptidoglycan-binding protein</fullName>
    </recommendedName>
</protein>
<dbReference type="OrthoDB" id="9813532at2"/>
<proteinExistence type="predicted"/>
<sequence length="163" mass="18339">MPDRDLLGDSLAEEKIRVSVLAIAERELGVREKTGKNDGERVEHYLKYIGLPKGHAWCGAYTSWVYGQAGLSKPRTGWTPALFPANRLTRKPKPADLFGIYFPSLKRIAHTGFVVSIKSDWALTTEGNTNIEGGREGDGVYKKRRHLRTIAKFANWIGKENKR</sequence>
<name>A0A1G9LC91_9SPHI</name>
<accession>A0A1G9LC91</accession>
<gene>
    <name evidence="1" type="ORF">SAMN05421820_101843</name>
</gene>